<accession>A0ABR6KFC3</accession>
<gene>
    <name evidence="1" type="ORF">GGQ57_000073</name>
</gene>
<protein>
    <submittedName>
        <fullName evidence="1">Uncharacterized protein</fullName>
    </submittedName>
</protein>
<evidence type="ECO:0000313" key="2">
    <source>
        <dbReference type="Proteomes" id="UP000533637"/>
    </source>
</evidence>
<sequence length="45" mass="5299">MEGNRVRDRVFYLPVAFFITFESLKQNGYENTTEYIPFMLPFGGC</sequence>
<keyword evidence="2" id="KW-1185">Reference proteome</keyword>
<name>A0ABR6KFC3_9BACT</name>
<comment type="caution">
    <text evidence="1">The sequence shown here is derived from an EMBL/GenBank/DDBJ whole genome shotgun (WGS) entry which is preliminary data.</text>
</comment>
<reference evidence="1 2" key="1">
    <citation type="submission" date="2020-08" db="EMBL/GenBank/DDBJ databases">
        <title>Genomic Encyclopedia of Type Strains, Phase IV (KMG-IV): sequencing the most valuable type-strain genomes for metagenomic binning, comparative biology and taxonomic classification.</title>
        <authorList>
            <person name="Goeker M."/>
        </authorList>
    </citation>
    <scope>NUCLEOTIDE SEQUENCE [LARGE SCALE GENOMIC DNA]</scope>
    <source>
        <strain evidence="1 2">DSM 102983</strain>
    </source>
</reference>
<evidence type="ECO:0000313" key="1">
    <source>
        <dbReference type="EMBL" id="MBB4620199.1"/>
    </source>
</evidence>
<organism evidence="1 2">
    <name type="scientific">Parabacteroides faecis</name>
    <dbReference type="NCBI Taxonomy" id="1217282"/>
    <lineage>
        <taxon>Bacteria</taxon>
        <taxon>Pseudomonadati</taxon>
        <taxon>Bacteroidota</taxon>
        <taxon>Bacteroidia</taxon>
        <taxon>Bacteroidales</taxon>
        <taxon>Tannerellaceae</taxon>
        <taxon>Parabacteroides</taxon>
    </lineage>
</organism>
<dbReference type="Proteomes" id="UP000533637">
    <property type="component" value="Unassembled WGS sequence"/>
</dbReference>
<dbReference type="EMBL" id="JACHOC010000001">
    <property type="protein sequence ID" value="MBB4620199.1"/>
    <property type="molecule type" value="Genomic_DNA"/>
</dbReference>
<proteinExistence type="predicted"/>